<feature type="transmembrane region" description="Helical" evidence="5">
    <location>
        <begin position="48"/>
        <end position="68"/>
    </location>
</feature>
<gene>
    <name evidence="6" type="ORF">E0L32_010876</name>
</gene>
<dbReference type="PANTHER" id="PTHR31465">
    <property type="entry name" value="PROTEIN RTA1-RELATED"/>
    <property type="match status" value="1"/>
</dbReference>
<dbReference type="AlphaFoldDB" id="A0A507AIV4"/>
<evidence type="ECO:0000256" key="4">
    <source>
        <dbReference type="ARBA" id="ARBA00023136"/>
    </source>
</evidence>
<evidence type="ECO:0000256" key="2">
    <source>
        <dbReference type="ARBA" id="ARBA00022692"/>
    </source>
</evidence>
<organism evidence="6 7">
    <name type="scientific">Thyridium curvatum</name>
    <dbReference type="NCBI Taxonomy" id="1093900"/>
    <lineage>
        <taxon>Eukaryota</taxon>
        <taxon>Fungi</taxon>
        <taxon>Dikarya</taxon>
        <taxon>Ascomycota</taxon>
        <taxon>Pezizomycotina</taxon>
        <taxon>Sordariomycetes</taxon>
        <taxon>Sordariomycetidae</taxon>
        <taxon>Thyridiales</taxon>
        <taxon>Thyridiaceae</taxon>
        <taxon>Thyridium</taxon>
    </lineage>
</organism>
<comment type="caution">
    <text evidence="6">The sequence shown here is derived from an EMBL/GenBank/DDBJ whole genome shotgun (WGS) entry which is preliminary data.</text>
</comment>
<name>A0A507AIV4_9PEZI</name>
<reference evidence="6 7" key="1">
    <citation type="submission" date="2019-06" db="EMBL/GenBank/DDBJ databases">
        <title>Draft genome sequence of the filamentous fungus Phialemoniopsis curvata isolated from diesel fuel.</title>
        <authorList>
            <person name="Varaljay V.A."/>
            <person name="Lyon W.J."/>
            <person name="Crouch A.L."/>
            <person name="Drake C.E."/>
            <person name="Hollomon J.M."/>
            <person name="Nadeau L.J."/>
            <person name="Nunn H.S."/>
            <person name="Stevenson B.S."/>
            <person name="Bojanowski C.L."/>
            <person name="Crookes-Goodson W.J."/>
        </authorList>
    </citation>
    <scope>NUCLEOTIDE SEQUENCE [LARGE SCALE GENOMIC DNA]</scope>
    <source>
        <strain evidence="6 7">D216</strain>
    </source>
</reference>
<feature type="transmembrane region" description="Helical" evidence="5">
    <location>
        <begin position="130"/>
        <end position="153"/>
    </location>
</feature>
<keyword evidence="2 5" id="KW-0812">Transmembrane</keyword>
<dbReference type="InParanoid" id="A0A507AIV4"/>
<dbReference type="EMBL" id="SKBQ01000093">
    <property type="protein sequence ID" value="TPX07173.1"/>
    <property type="molecule type" value="Genomic_DNA"/>
</dbReference>
<feature type="transmembrane region" description="Helical" evidence="5">
    <location>
        <begin position="206"/>
        <end position="225"/>
    </location>
</feature>
<evidence type="ECO:0000313" key="6">
    <source>
        <dbReference type="EMBL" id="TPX07173.1"/>
    </source>
</evidence>
<feature type="transmembrane region" description="Helical" evidence="5">
    <location>
        <begin position="20"/>
        <end position="41"/>
    </location>
</feature>
<keyword evidence="3 5" id="KW-1133">Transmembrane helix</keyword>
<evidence type="ECO:0000313" key="7">
    <source>
        <dbReference type="Proteomes" id="UP000319257"/>
    </source>
</evidence>
<dbReference type="OrthoDB" id="3358017at2759"/>
<dbReference type="Proteomes" id="UP000319257">
    <property type="component" value="Unassembled WGS sequence"/>
</dbReference>
<evidence type="ECO:0000256" key="5">
    <source>
        <dbReference type="SAM" id="Phobius"/>
    </source>
</evidence>
<evidence type="ECO:0000256" key="3">
    <source>
        <dbReference type="ARBA" id="ARBA00022989"/>
    </source>
</evidence>
<comment type="subcellular location">
    <subcellularLocation>
        <location evidence="1">Membrane</location>
        <topology evidence="1">Multi-pass membrane protein</topology>
    </subcellularLocation>
</comment>
<dbReference type="InterPro" id="IPR007568">
    <property type="entry name" value="RTA1"/>
</dbReference>
<feature type="transmembrane region" description="Helical" evidence="5">
    <location>
        <begin position="165"/>
        <end position="185"/>
    </location>
</feature>
<dbReference type="RefSeq" id="XP_030988884.1">
    <property type="nucleotide sequence ID" value="XM_031133543.1"/>
</dbReference>
<dbReference type="GO" id="GO:0016020">
    <property type="term" value="C:membrane"/>
    <property type="evidence" value="ECO:0007669"/>
    <property type="project" value="UniProtKB-SubCell"/>
</dbReference>
<keyword evidence="7" id="KW-1185">Reference proteome</keyword>
<evidence type="ECO:0000256" key="1">
    <source>
        <dbReference type="ARBA" id="ARBA00004141"/>
    </source>
</evidence>
<dbReference type="GeneID" id="41978323"/>
<dbReference type="PANTHER" id="PTHR31465:SF34">
    <property type="entry name" value="DOMAIN PROTEIN, PUTATIVE (AFU_ORTHOLOGUE AFUA_3G00480)-RELATED"/>
    <property type="match status" value="1"/>
</dbReference>
<protein>
    <submittedName>
        <fullName evidence="6">Uncharacterized protein</fullName>
    </submittedName>
</protein>
<accession>A0A507AIV4</accession>
<dbReference type="Pfam" id="PF04479">
    <property type="entry name" value="RTA1"/>
    <property type="match status" value="1"/>
</dbReference>
<proteinExistence type="predicted"/>
<feature type="transmembrane region" description="Helical" evidence="5">
    <location>
        <begin position="252"/>
        <end position="272"/>
    </location>
</feature>
<dbReference type="STRING" id="1093900.A0A507AIV4"/>
<feature type="transmembrane region" description="Helical" evidence="5">
    <location>
        <begin position="88"/>
        <end position="109"/>
    </location>
</feature>
<keyword evidence="4 5" id="KW-0472">Membrane</keyword>
<sequence length="381" mass="43103">MPSDGVPVPGSLFVYEANRGAPVFFTVAFAISAVAHLWQCFKYGTFRLIGLHAFCAFSFTLGFALRVYGANDHYIYDKQDEGHTTNLIVYILMQVFIQICPPLLELSNYHVLGRIFYYVPYFSPLPANRVLATFGGLMMIVEALNSVGVSLVANPTGSAQGLGGNMILAALALQLSVVATFFILSSIFHRRCLRAGIRNRSVITPLWVLYVSMILILVRCIYRLVEHTGATGIHLSDFESLKALTPILRYEWYFYIFEATLMFLNSVLWNVWNPGRYLPAKHNVFLSQDGKTELVSEEIPDRRKFVQKFLYYFTLGILYRRDRGGPGAEPVGQDIPDSRSVLEKFLNLFPLGLLFRRRRTSRAFTELGEYPNGECRNLVGV</sequence>